<feature type="compositionally biased region" description="Basic and acidic residues" evidence="1">
    <location>
        <begin position="880"/>
        <end position="893"/>
    </location>
</feature>
<feature type="compositionally biased region" description="Polar residues" evidence="1">
    <location>
        <begin position="1060"/>
        <end position="1075"/>
    </location>
</feature>
<feature type="compositionally biased region" description="Basic and acidic residues" evidence="1">
    <location>
        <begin position="475"/>
        <end position="484"/>
    </location>
</feature>
<keyword evidence="4" id="KW-1185">Reference proteome</keyword>
<evidence type="ECO:0008006" key="5">
    <source>
        <dbReference type="Google" id="ProtNLM"/>
    </source>
</evidence>
<feature type="compositionally biased region" description="Basic and acidic residues" evidence="1">
    <location>
        <begin position="1046"/>
        <end position="1059"/>
    </location>
</feature>
<feature type="compositionally biased region" description="Basic and acidic residues" evidence="1">
    <location>
        <begin position="1625"/>
        <end position="1635"/>
    </location>
</feature>
<feature type="compositionally biased region" description="Basic residues" evidence="1">
    <location>
        <begin position="908"/>
        <end position="917"/>
    </location>
</feature>
<feature type="region of interest" description="Disordered" evidence="1">
    <location>
        <begin position="1543"/>
        <end position="1574"/>
    </location>
</feature>
<feature type="region of interest" description="Disordered" evidence="1">
    <location>
        <begin position="1595"/>
        <end position="1669"/>
    </location>
</feature>
<feature type="region of interest" description="Disordered" evidence="1">
    <location>
        <begin position="1857"/>
        <end position="1888"/>
    </location>
</feature>
<name>A0A2C6KI71_9APIC</name>
<feature type="compositionally biased region" description="Basic and acidic residues" evidence="1">
    <location>
        <begin position="853"/>
        <end position="873"/>
    </location>
</feature>
<comment type="caution">
    <text evidence="3">The sequence shown here is derived from an EMBL/GenBank/DDBJ whole genome shotgun (WGS) entry which is preliminary data.</text>
</comment>
<organism evidence="3 4">
    <name type="scientific">Cystoisospora suis</name>
    <dbReference type="NCBI Taxonomy" id="483139"/>
    <lineage>
        <taxon>Eukaryota</taxon>
        <taxon>Sar</taxon>
        <taxon>Alveolata</taxon>
        <taxon>Apicomplexa</taxon>
        <taxon>Conoidasida</taxon>
        <taxon>Coccidia</taxon>
        <taxon>Eucoccidiorida</taxon>
        <taxon>Eimeriorina</taxon>
        <taxon>Sarcocystidae</taxon>
        <taxon>Cystoisospora</taxon>
    </lineage>
</organism>
<feature type="compositionally biased region" description="Basic and acidic residues" evidence="1">
    <location>
        <begin position="696"/>
        <end position="713"/>
    </location>
</feature>
<accession>A0A2C6KI71</accession>
<feature type="compositionally biased region" description="Basic and acidic residues" evidence="1">
    <location>
        <begin position="1877"/>
        <end position="1888"/>
    </location>
</feature>
<keyword evidence="2" id="KW-0812">Transmembrane</keyword>
<feature type="compositionally biased region" description="Basic and acidic residues" evidence="1">
    <location>
        <begin position="664"/>
        <end position="676"/>
    </location>
</feature>
<feature type="region of interest" description="Disordered" evidence="1">
    <location>
        <begin position="1119"/>
        <end position="1141"/>
    </location>
</feature>
<evidence type="ECO:0000313" key="4">
    <source>
        <dbReference type="Proteomes" id="UP000221165"/>
    </source>
</evidence>
<keyword evidence="2" id="KW-1133">Transmembrane helix</keyword>
<feature type="compositionally biased region" description="Polar residues" evidence="1">
    <location>
        <begin position="492"/>
        <end position="503"/>
    </location>
</feature>
<feature type="compositionally biased region" description="Basic and acidic residues" evidence="1">
    <location>
        <begin position="188"/>
        <end position="200"/>
    </location>
</feature>
<dbReference type="EMBL" id="MIGC01006495">
    <property type="protein sequence ID" value="PHJ16195.1"/>
    <property type="molecule type" value="Genomic_DNA"/>
</dbReference>
<dbReference type="RefSeq" id="XP_067917925.1">
    <property type="nucleotide sequence ID" value="XM_068070096.1"/>
</dbReference>
<feature type="compositionally biased region" description="Basic and acidic residues" evidence="1">
    <location>
        <begin position="918"/>
        <end position="948"/>
    </location>
</feature>
<feature type="compositionally biased region" description="Polar residues" evidence="1">
    <location>
        <begin position="684"/>
        <end position="694"/>
    </location>
</feature>
<evidence type="ECO:0000313" key="3">
    <source>
        <dbReference type="EMBL" id="PHJ16195.1"/>
    </source>
</evidence>
<dbReference type="VEuPathDB" id="ToxoDB:CSUI_009989"/>
<feature type="compositionally biased region" description="Basic and acidic residues" evidence="1">
    <location>
        <begin position="544"/>
        <end position="560"/>
    </location>
</feature>
<feature type="compositionally biased region" description="Low complexity" evidence="1">
    <location>
        <begin position="345"/>
        <end position="365"/>
    </location>
</feature>
<feature type="region of interest" description="Disordered" evidence="1">
    <location>
        <begin position="175"/>
        <end position="227"/>
    </location>
</feature>
<feature type="compositionally biased region" description="Basic residues" evidence="1">
    <location>
        <begin position="178"/>
        <end position="187"/>
    </location>
</feature>
<feature type="compositionally biased region" description="Acidic residues" evidence="1">
    <location>
        <begin position="281"/>
        <end position="290"/>
    </location>
</feature>
<feature type="region of interest" description="Disordered" evidence="1">
    <location>
        <begin position="829"/>
        <end position="1004"/>
    </location>
</feature>
<feature type="compositionally biased region" description="Basic and acidic residues" evidence="1">
    <location>
        <begin position="1170"/>
        <end position="1186"/>
    </location>
</feature>
<feature type="region of interest" description="Disordered" evidence="1">
    <location>
        <begin position="123"/>
        <end position="149"/>
    </location>
</feature>
<proteinExistence type="predicted"/>
<gene>
    <name evidence="3" type="ORF">CSUI_009989</name>
</gene>
<feature type="compositionally biased region" description="Basic and acidic residues" evidence="1">
    <location>
        <begin position="792"/>
        <end position="801"/>
    </location>
</feature>
<reference evidence="3 4" key="1">
    <citation type="journal article" date="2017" name="Int. J. Parasitol.">
        <title>The genome of the protozoan parasite Cystoisospora suis and a reverse vaccinology approach to identify vaccine candidates.</title>
        <authorList>
            <person name="Palmieri N."/>
            <person name="Shrestha A."/>
            <person name="Ruttkowski B."/>
            <person name="Beck T."/>
            <person name="Vogl C."/>
            <person name="Tomley F."/>
            <person name="Blake D.P."/>
            <person name="Joachim A."/>
        </authorList>
    </citation>
    <scope>NUCLEOTIDE SEQUENCE [LARGE SCALE GENOMIC DNA]</scope>
    <source>
        <strain evidence="3 4">Wien I</strain>
    </source>
</reference>
<dbReference type="GeneID" id="94433307"/>
<protein>
    <recommendedName>
        <fullName evidence="5">Chromo domain-containing protein</fullName>
    </recommendedName>
</protein>
<dbReference type="PROSITE" id="PS00598">
    <property type="entry name" value="CHROMO_1"/>
    <property type="match status" value="1"/>
</dbReference>
<feature type="region of interest" description="Disordered" evidence="1">
    <location>
        <begin position="1170"/>
        <end position="1218"/>
    </location>
</feature>
<dbReference type="InterPro" id="IPR023779">
    <property type="entry name" value="Chromodomain_CS"/>
</dbReference>
<dbReference type="Proteomes" id="UP000221165">
    <property type="component" value="Unassembled WGS sequence"/>
</dbReference>
<feature type="compositionally biased region" description="Basic residues" evidence="1">
    <location>
        <begin position="324"/>
        <end position="338"/>
    </location>
</feature>
<feature type="region of interest" description="Disordered" evidence="1">
    <location>
        <begin position="1046"/>
        <end position="1075"/>
    </location>
</feature>
<feature type="region of interest" description="Disordered" evidence="1">
    <location>
        <begin position="1087"/>
        <end position="1107"/>
    </location>
</feature>
<feature type="transmembrane region" description="Helical" evidence="2">
    <location>
        <begin position="32"/>
        <end position="50"/>
    </location>
</feature>
<keyword evidence="2" id="KW-0472">Membrane</keyword>
<feature type="region of interest" description="Disordered" evidence="1">
    <location>
        <begin position="1500"/>
        <end position="1521"/>
    </location>
</feature>
<evidence type="ECO:0000256" key="1">
    <source>
        <dbReference type="SAM" id="MobiDB-lite"/>
    </source>
</evidence>
<feature type="compositionally biased region" description="Low complexity" evidence="1">
    <location>
        <begin position="1543"/>
        <end position="1563"/>
    </location>
</feature>
<feature type="region of interest" description="Disordered" evidence="1">
    <location>
        <begin position="644"/>
        <end position="817"/>
    </location>
</feature>
<feature type="region of interest" description="Disordered" evidence="1">
    <location>
        <begin position="273"/>
        <end position="563"/>
    </location>
</feature>
<sequence length="1888" mass="203215">MQAFEPRRHMDGPLKMFYEGDGAGKKKKKEKTYGFGNLGLFALAEVVAYWKRFSLDLYLVRWVGYPRPKNFTWEPRFHLAPEENSRSKGKMRVAKEEFQGLPLEEAKNKVLYSILSASQQALEEATQAPETRKEVQPPDNHVLDCTSRTSPDLRQFPLLTPEDYEAAVGLVEKMDPKHTRKRKVSKHRNAERPAGRDAEAGRACAADTSFRATREDPGDAGCTIRDVKNQEVRTGTQDGIGDDYGWNDTCNHPGGQKEAQTKVLSQATGKLVAKRWRQGETDEEREENEECSWKPDEMGLESPGGRAADIVGNKHGGSATPWKARLRNRRSANKHRAKNSGQPLSSANRASLAAAVSASHSSMPSRNNRPGHGRDMTCSSVSDGDCRRPCVIVISDSETEDETPVILRPSKDQTDGGKGVGEPTGNGCQAKTPAVDPVPLSGKLEARTRTTLQKTPDDGSLSYRRGPGGGSDEYEQGRGEEHFGITKLVRSRSPSYGIPQSSERVACRQSERHWGLSPEPRDVQTREGQRADFAGAKEGTQTSEAREERRREQQTSKVLDDMLGGDAGFSDSFRLCASFLSPERADISSAKKAPLQSDWNCRNPVWLDSASAVSRSSAVPACRLGVSRRAGACHGREESLCMSAEGAGQSQRKHGGATSPRVPPESRTRDRGERCPAEFAYSPGRSSKQTSCGDCSSDHSRDESAGEESCRSGEEEDSDWHDGESDCAARKRRKALEGRRGQTRGFSRCVVVKKHHRRTERNAGPNHIRGAQETENSVDGARNAEQGDLEEISARADDQLQKSECSLPHRRGESTDCRGSLFCSVAHTNYGDGGADVSRDKRDGSLPGVREPVLSREERRLRRARTRDAILAREEEEEREKEANRKAERERKASTKRVVGHSSGTRSQKIRRQSSKRKCSDTSSEREGDSAHEDERESRGGFEDEHAEQLAGRTDTKPGGAFEVQASDEDDKDSTVSSVGDGRAGSVPGLNDAPFPSTPAHPPCTGPGLVRAEAWPTVPLLTECYSYSTTLSSVVSCGPGSERAFKADSRQVVRPEDQQRGQNVDSLAGENGSSCTDRAVPVEAAANAVPTGSSLDRATGCASGVPDPEQEKFLEMFFRTGDSETDGGRPGSITGTTEQRAYSPCTQALTDQPNSIGASRSGILSSFECVEDKGSRRRGSEGEGGVKRPGQWGGAEEARHQGAQDPGQRGSDEGRPPYYQLSAVSNAALEESRAVFELPTSTVVPGPLQALDAPETRILGVAGPRLQALSWGESVDGPAVHQGTDPGRLAHQPSDSCYLVRTGPDGALAPVDTCSVFRAARASSGDSRTAVQPSSPVYLVPVAAFPGSWHVGYNTPSLSALPLRPGGYHSVAGNIYSGGSAIFGPRAVAPNEGFLDTNTYSHAAGEFTHFHAVPVSFTAAAPELPAGGVTAVPAAPVHALAFSPPGSNLIPSYSPFHLEGPHGRRIGAFLSTPSAVPLPVCWMTGSFSTGCTQPGITVRAEDFTGPTREPPGRARVGSGGEVCLPGDVGAPVSLASLSSFSTESLSPVRSPDSPSSPSTAASSQHRRNPADGFVPKQFRSLQCSTDGLYRSAVGVTAPSGQAGQDEVELDPTRMDTRVSQQEEMLPEKDVPKGRPIEVSGGEPDNDFTSRAQRPADAERSRPGTAGAGSCSFHPSRWFSVAACGEVPRTGEEKMWRLGRDAEGGSRYTRALDIRPTMADPLPYFPPHGHHSSPYQRTSDGGGVRGVFFCQVAGGYTSHQMQQDQQQPHQHRLAWGMYDATVPVELHPAEAGTLPRGCNGGRVSVSGSIVLQQGHQQQSGYQPHALRQGGADVQTCPAFWPSGPKDCPEISWAVAAGRSSWDDHGQQEAGARWPDGQGGERSEAGREWV</sequence>
<feature type="compositionally biased region" description="Basic and acidic residues" evidence="1">
    <location>
        <begin position="505"/>
        <end position="530"/>
    </location>
</feature>
<feature type="compositionally biased region" description="Basic and acidic residues" evidence="1">
    <location>
        <begin position="720"/>
        <end position="740"/>
    </location>
</feature>
<evidence type="ECO:0000256" key="2">
    <source>
        <dbReference type="SAM" id="Phobius"/>
    </source>
</evidence>